<evidence type="ECO:0000256" key="1">
    <source>
        <dbReference type="SAM" id="MobiDB-lite"/>
    </source>
</evidence>
<evidence type="ECO:0000313" key="2">
    <source>
        <dbReference type="EMBL" id="KAK2099692.1"/>
    </source>
</evidence>
<organism evidence="2 3">
    <name type="scientific">Saguinus oedipus</name>
    <name type="common">Cotton-top tamarin</name>
    <name type="synonym">Oedipomidas oedipus</name>
    <dbReference type="NCBI Taxonomy" id="9490"/>
    <lineage>
        <taxon>Eukaryota</taxon>
        <taxon>Metazoa</taxon>
        <taxon>Chordata</taxon>
        <taxon>Craniata</taxon>
        <taxon>Vertebrata</taxon>
        <taxon>Euteleostomi</taxon>
        <taxon>Mammalia</taxon>
        <taxon>Eutheria</taxon>
        <taxon>Euarchontoglires</taxon>
        <taxon>Primates</taxon>
        <taxon>Haplorrhini</taxon>
        <taxon>Platyrrhini</taxon>
        <taxon>Cebidae</taxon>
        <taxon>Callitrichinae</taxon>
        <taxon>Saguinus</taxon>
    </lineage>
</organism>
<feature type="region of interest" description="Disordered" evidence="1">
    <location>
        <begin position="82"/>
        <end position="115"/>
    </location>
</feature>
<name>A0ABQ9URI3_SAGOE</name>
<feature type="region of interest" description="Disordered" evidence="1">
    <location>
        <begin position="1"/>
        <end position="45"/>
    </location>
</feature>
<keyword evidence="3" id="KW-1185">Reference proteome</keyword>
<reference evidence="2 3" key="1">
    <citation type="submission" date="2023-05" db="EMBL/GenBank/DDBJ databases">
        <title>B98-5 Cell Line De Novo Hybrid Assembly: An Optical Mapping Approach.</title>
        <authorList>
            <person name="Kananen K."/>
            <person name="Auerbach J.A."/>
            <person name="Kautto E."/>
            <person name="Blachly J.S."/>
        </authorList>
    </citation>
    <scope>NUCLEOTIDE SEQUENCE [LARGE SCALE GENOMIC DNA]</scope>
    <source>
        <strain evidence="2">B95-8</strain>
        <tissue evidence="2">Cell line</tissue>
    </source>
</reference>
<accession>A0ABQ9URI3</accession>
<dbReference type="EMBL" id="JASSZA010000010">
    <property type="protein sequence ID" value="KAK2099692.1"/>
    <property type="molecule type" value="Genomic_DNA"/>
</dbReference>
<proteinExistence type="predicted"/>
<evidence type="ECO:0000313" key="3">
    <source>
        <dbReference type="Proteomes" id="UP001266305"/>
    </source>
</evidence>
<protein>
    <submittedName>
        <fullName evidence="2">Uncharacterized protein</fullName>
    </submittedName>
</protein>
<sequence>MGREVGAKKGRGPAKGGQRWGHGRPPASAKQGHSAAHPGSRSDDDFKENLEVCLAAAGLSACPPWQSCGGRAELAARAARKLREPAAHSLRRGRSAPSAGRVHEVPIPLPRPTRD</sequence>
<dbReference type="Proteomes" id="UP001266305">
    <property type="component" value="Unassembled WGS sequence"/>
</dbReference>
<comment type="caution">
    <text evidence="2">The sequence shown here is derived from an EMBL/GenBank/DDBJ whole genome shotgun (WGS) entry which is preliminary data.</text>
</comment>
<gene>
    <name evidence="2" type="ORF">P7K49_021040</name>
</gene>